<name>A0A0G2FVR0_9PEZI</name>
<dbReference type="InterPro" id="IPR002938">
    <property type="entry name" value="FAD-bd"/>
</dbReference>
<accession>A0A0G2FVR0</accession>
<comment type="cofactor">
    <cofactor evidence="1">
        <name>FAD</name>
        <dbReference type="ChEBI" id="CHEBI:57692"/>
    </cofactor>
</comment>
<evidence type="ECO:0000313" key="7">
    <source>
        <dbReference type="EMBL" id="KKY38262.1"/>
    </source>
</evidence>
<evidence type="ECO:0000256" key="4">
    <source>
        <dbReference type="ARBA" id="ARBA00023002"/>
    </source>
</evidence>
<evidence type="ECO:0000256" key="2">
    <source>
        <dbReference type="ARBA" id="ARBA00022630"/>
    </source>
</evidence>
<keyword evidence="2" id="KW-0285">Flavoprotein</keyword>
<keyword evidence="4" id="KW-0560">Oxidoreductase</keyword>
<organism evidence="7 8">
    <name type="scientific">Diaporthe ampelina</name>
    <dbReference type="NCBI Taxonomy" id="1214573"/>
    <lineage>
        <taxon>Eukaryota</taxon>
        <taxon>Fungi</taxon>
        <taxon>Dikarya</taxon>
        <taxon>Ascomycota</taxon>
        <taxon>Pezizomycotina</taxon>
        <taxon>Sordariomycetes</taxon>
        <taxon>Sordariomycetidae</taxon>
        <taxon>Diaporthales</taxon>
        <taxon>Diaporthaceae</taxon>
        <taxon>Diaporthe</taxon>
    </lineage>
</organism>
<keyword evidence="3" id="KW-0274">FAD</keyword>
<dbReference type="STRING" id="1214573.A0A0G2FVR0"/>
<gene>
    <name evidence="7" type="ORF">UCDDA912_g01580</name>
</gene>
<dbReference type="InterPro" id="IPR036188">
    <property type="entry name" value="FAD/NAD-bd_sf"/>
</dbReference>
<dbReference type="Gene3D" id="3.50.50.60">
    <property type="entry name" value="FAD/NAD(P)-binding domain"/>
    <property type="match status" value="1"/>
</dbReference>
<sequence>MPAKPVLVIGAGVVGLSLANGLRKADIPFLVFERDEDISTRGQGWAITLHWTLGFLKTLLSEEAFASIDETQVDPEVGRNDTGNFIFINLETLETKFRIPPSERRRVNREKFRKVLLKEVSDKVHWSRRFVGIEEAEDGIVAVFEDGSRVEGSIIVGAEGSNSRTRQLVAPATYSNTQLPVRLTGVAVDFTP</sequence>
<reference evidence="7 8" key="1">
    <citation type="submission" date="2015-05" db="EMBL/GenBank/DDBJ databases">
        <title>Distinctive expansion of gene families associated with plant cell wall degradation and secondary metabolism in the genomes of grapevine trunk pathogens.</title>
        <authorList>
            <person name="Lawrence D.P."/>
            <person name="Travadon R."/>
            <person name="Rolshausen P.E."/>
            <person name="Baumgartner K."/>
        </authorList>
    </citation>
    <scope>NUCLEOTIDE SEQUENCE [LARGE SCALE GENOMIC DNA]</scope>
    <source>
        <strain evidence="7">DA912</strain>
    </source>
</reference>
<dbReference type="SUPFAM" id="SSF51905">
    <property type="entry name" value="FAD/NAD(P)-binding domain"/>
    <property type="match status" value="1"/>
</dbReference>
<proteinExistence type="predicted"/>
<dbReference type="PANTHER" id="PTHR47178:SF1">
    <property type="entry name" value="FAD-BINDING DOMAIN-CONTAINING PROTEIN-RELATED"/>
    <property type="match status" value="1"/>
</dbReference>
<dbReference type="PANTHER" id="PTHR47178">
    <property type="entry name" value="MONOOXYGENASE, FAD-BINDING"/>
    <property type="match status" value="1"/>
</dbReference>
<dbReference type="Pfam" id="PF01494">
    <property type="entry name" value="FAD_binding_3"/>
    <property type="match status" value="1"/>
</dbReference>
<evidence type="ECO:0000256" key="5">
    <source>
        <dbReference type="ARBA" id="ARBA00023033"/>
    </source>
</evidence>
<reference evidence="7 8" key="2">
    <citation type="submission" date="2015-05" db="EMBL/GenBank/DDBJ databases">
        <authorList>
            <person name="Morales-Cruz A."/>
            <person name="Amrine K.C."/>
            <person name="Cantu D."/>
        </authorList>
    </citation>
    <scope>NUCLEOTIDE SEQUENCE [LARGE SCALE GENOMIC DNA]</scope>
    <source>
        <strain evidence="7">DA912</strain>
    </source>
</reference>
<keyword evidence="8" id="KW-1185">Reference proteome</keyword>
<dbReference type="AlphaFoldDB" id="A0A0G2FVR0"/>
<feature type="domain" description="FAD-binding" evidence="6">
    <location>
        <begin position="5"/>
        <end position="172"/>
    </location>
</feature>
<evidence type="ECO:0000259" key="6">
    <source>
        <dbReference type="Pfam" id="PF01494"/>
    </source>
</evidence>
<evidence type="ECO:0000256" key="3">
    <source>
        <dbReference type="ARBA" id="ARBA00022827"/>
    </source>
</evidence>
<evidence type="ECO:0000313" key="8">
    <source>
        <dbReference type="Proteomes" id="UP000034680"/>
    </source>
</evidence>
<keyword evidence="5 7" id="KW-0503">Monooxygenase</keyword>
<evidence type="ECO:0000256" key="1">
    <source>
        <dbReference type="ARBA" id="ARBA00001974"/>
    </source>
</evidence>
<dbReference type="EMBL" id="LCUC01000059">
    <property type="protein sequence ID" value="KKY38262.1"/>
    <property type="molecule type" value="Genomic_DNA"/>
</dbReference>
<dbReference type="GO" id="GO:0071949">
    <property type="term" value="F:FAD binding"/>
    <property type="evidence" value="ECO:0007669"/>
    <property type="project" value="InterPro"/>
</dbReference>
<comment type="caution">
    <text evidence="7">The sequence shown here is derived from an EMBL/GenBank/DDBJ whole genome shotgun (WGS) entry which is preliminary data.</text>
</comment>
<protein>
    <submittedName>
        <fullName evidence="7">Putative monooxygenase-like protein</fullName>
    </submittedName>
</protein>
<dbReference type="OrthoDB" id="47494at2759"/>
<dbReference type="GO" id="GO:0004497">
    <property type="term" value="F:monooxygenase activity"/>
    <property type="evidence" value="ECO:0007669"/>
    <property type="project" value="UniProtKB-KW"/>
</dbReference>
<dbReference type="Proteomes" id="UP000034680">
    <property type="component" value="Unassembled WGS sequence"/>
</dbReference>
<dbReference type="PRINTS" id="PR00420">
    <property type="entry name" value="RNGMNOXGNASE"/>
</dbReference>